<sequence>MIKSFGWELCDHPPNSPYLVPSDYHFFRYMKTYQSVARSFVTWAPHGSSDVLKYAGHPSDVRRSHEDASFHNAPTTSDKLEDKQRCRNDKPIMSSTQTCKTVDGKYQARS</sequence>
<feature type="compositionally biased region" description="Basic and acidic residues" evidence="1">
    <location>
        <begin position="59"/>
        <end position="69"/>
    </location>
</feature>
<feature type="region of interest" description="Disordered" evidence="1">
    <location>
        <begin position="55"/>
        <end position="92"/>
    </location>
</feature>
<dbReference type="GO" id="GO:0003676">
    <property type="term" value="F:nucleic acid binding"/>
    <property type="evidence" value="ECO:0007669"/>
    <property type="project" value="InterPro"/>
</dbReference>
<reference evidence="2 3" key="1">
    <citation type="journal article" date="2019" name="Sci. Rep.">
        <title>Orb-weaving spider Araneus ventricosus genome elucidates the spidroin gene catalogue.</title>
        <authorList>
            <person name="Kono N."/>
            <person name="Nakamura H."/>
            <person name="Ohtoshi R."/>
            <person name="Moran D.A.P."/>
            <person name="Shinohara A."/>
            <person name="Yoshida Y."/>
            <person name="Fujiwara M."/>
            <person name="Mori M."/>
            <person name="Tomita M."/>
            <person name="Arakawa K."/>
        </authorList>
    </citation>
    <scope>NUCLEOTIDE SEQUENCE [LARGE SCALE GENOMIC DNA]</scope>
</reference>
<accession>A0A4Y2MA48</accession>
<evidence type="ECO:0000313" key="3">
    <source>
        <dbReference type="Proteomes" id="UP000499080"/>
    </source>
</evidence>
<dbReference type="EMBL" id="BGPR01006972">
    <property type="protein sequence ID" value="GBN23270.1"/>
    <property type="molecule type" value="Genomic_DNA"/>
</dbReference>
<dbReference type="Proteomes" id="UP000499080">
    <property type="component" value="Unassembled WGS sequence"/>
</dbReference>
<comment type="caution">
    <text evidence="2">The sequence shown here is derived from an EMBL/GenBank/DDBJ whole genome shotgun (WGS) entry which is preliminary data.</text>
</comment>
<dbReference type="Gene3D" id="3.30.420.10">
    <property type="entry name" value="Ribonuclease H-like superfamily/Ribonuclease H"/>
    <property type="match status" value="1"/>
</dbReference>
<dbReference type="InterPro" id="IPR036397">
    <property type="entry name" value="RNaseH_sf"/>
</dbReference>
<protein>
    <submittedName>
        <fullName evidence="2">Uncharacterized protein</fullName>
    </submittedName>
</protein>
<organism evidence="2 3">
    <name type="scientific">Araneus ventricosus</name>
    <name type="common">Orbweaver spider</name>
    <name type="synonym">Epeira ventricosa</name>
    <dbReference type="NCBI Taxonomy" id="182803"/>
    <lineage>
        <taxon>Eukaryota</taxon>
        <taxon>Metazoa</taxon>
        <taxon>Ecdysozoa</taxon>
        <taxon>Arthropoda</taxon>
        <taxon>Chelicerata</taxon>
        <taxon>Arachnida</taxon>
        <taxon>Araneae</taxon>
        <taxon>Araneomorphae</taxon>
        <taxon>Entelegynae</taxon>
        <taxon>Araneoidea</taxon>
        <taxon>Araneidae</taxon>
        <taxon>Araneus</taxon>
    </lineage>
</organism>
<keyword evidence="3" id="KW-1185">Reference proteome</keyword>
<feature type="compositionally biased region" description="Basic and acidic residues" evidence="1">
    <location>
        <begin position="78"/>
        <end position="90"/>
    </location>
</feature>
<evidence type="ECO:0000313" key="2">
    <source>
        <dbReference type="EMBL" id="GBN23270.1"/>
    </source>
</evidence>
<evidence type="ECO:0000256" key="1">
    <source>
        <dbReference type="SAM" id="MobiDB-lite"/>
    </source>
</evidence>
<proteinExistence type="predicted"/>
<dbReference type="AlphaFoldDB" id="A0A4Y2MA48"/>
<gene>
    <name evidence="2" type="ORF">AVEN_150592_1</name>
</gene>
<name>A0A4Y2MA48_ARAVE</name>